<reference evidence="3 4" key="1">
    <citation type="submission" date="2020-08" db="EMBL/GenBank/DDBJ databases">
        <title>Sequencing the genomes of 1000 actinobacteria strains.</title>
        <authorList>
            <person name="Klenk H.-P."/>
        </authorList>
    </citation>
    <scope>NUCLEOTIDE SEQUENCE [LARGE SCALE GENOMIC DNA]</scope>
    <source>
        <strain evidence="3 4">DSM 20419</strain>
    </source>
</reference>
<sequence length="429" mass="47326">MSTWRIRDFQPTDMDALLRLWEQHRGSGTEPVYGLSEVIASTRKDTAVVAVAGEKIVGVAVARAAHDQGWIVFFATDDEWRRRGIGGALLASLEQRMAQHGLQKLTILVPDEQTQVGALTKAGFADKRHLRYFEREIRVKQQEMVALRELGGRILPSDRWDAIGGMQHEKDVLERRLVLPLSDPDLAEEYGVVPPRAIVLFGPPGTGKTTFAKGIASRLGWPFVEVFPSRLSASPRGLAGELRETFEQVESLEHAVVFIDEVEEIASHRGGEPPSPTQGVTNELLKIIPAFREKPGRLLICATNFIRALDQAFLRHGRFDYVIPIGLPDTAARRAIWERYVPESVSDSVDVSALVEQTSGYSPADIEFAARRASQVALERAVAARNSGDVVPLGPTTDDFLASVASTRTTVSSEVEREFEEDISAIARV</sequence>
<dbReference type="Gene3D" id="3.40.50.300">
    <property type="entry name" value="P-loop containing nucleotide triphosphate hydrolases"/>
    <property type="match status" value="1"/>
</dbReference>
<dbReference type="Pfam" id="PF00583">
    <property type="entry name" value="Acetyltransf_1"/>
    <property type="match status" value="1"/>
</dbReference>
<evidence type="ECO:0000313" key="3">
    <source>
        <dbReference type="EMBL" id="MBB2957036.1"/>
    </source>
</evidence>
<dbReference type="InterPro" id="IPR027417">
    <property type="entry name" value="P-loop_NTPase"/>
</dbReference>
<dbReference type="OrthoDB" id="9809379at2"/>
<dbReference type="SUPFAM" id="SSF52540">
    <property type="entry name" value="P-loop containing nucleoside triphosphate hydrolases"/>
    <property type="match status" value="1"/>
</dbReference>
<dbReference type="InterPro" id="IPR041569">
    <property type="entry name" value="AAA_lid_3"/>
</dbReference>
<proteinExistence type="inferred from homology"/>
<gene>
    <name evidence="3" type="ORF">FHX72_001148</name>
</gene>
<dbReference type="Gene3D" id="1.10.8.60">
    <property type="match status" value="1"/>
</dbReference>
<organism evidence="3 4">
    <name type="scientific">Pseudoclavibacter helvolus</name>
    <dbReference type="NCBI Taxonomy" id="255205"/>
    <lineage>
        <taxon>Bacteria</taxon>
        <taxon>Bacillati</taxon>
        <taxon>Actinomycetota</taxon>
        <taxon>Actinomycetes</taxon>
        <taxon>Micrococcales</taxon>
        <taxon>Microbacteriaceae</taxon>
        <taxon>Pseudoclavibacter</taxon>
    </lineage>
</organism>
<dbReference type="InterPro" id="IPR003593">
    <property type="entry name" value="AAA+_ATPase"/>
</dbReference>
<dbReference type="CDD" id="cd19481">
    <property type="entry name" value="RecA-like_protease"/>
    <property type="match status" value="1"/>
</dbReference>
<feature type="domain" description="N-acetyltransferase" evidence="2">
    <location>
        <begin position="4"/>
        <end position="149"/>
    </location>
</feature>
<evidence type="ECO:0000313" key="4">
    <source>
        <dbReference type="Proteomes" id="UP000545286"/>
    </source>
</evidence>
<dbReference type="AlphaFoldDB" id="A0A7W4UM70"/>
<dbReference type="InterPro" id="IPR050168">
    <property type="entry name" value="AAA_ATPase_domain"/>
</dbReference>
<dbReference type="InterPro" id="IPR000182">
    <property type="entry name" value="GNAT_dom"/>
</dbReference>
<dbReference type="PROSITE" id="PS00674">
    <property type="entry name" value="AAA"/>
    <property type="match status" value="1"/>
</dbReference>
<dbReference type="Pfam" id="PF17862">
    <property type="entry name" value="AAA_lid_3"/>
    <property type="match status" value="1"/>
</dbReference>
<dbReference type="GO" id="GO:0016887">
    <property type="term" value="F:ATP hydrolysis activity"/>
    <property type="evidence" value="ECO:0007669"/>
    <property type="project" value="InterPro"/>
</dbReference>
<dbReference type="Gene3D" id="3.40.630.30">
    <property type="match status" value="1"/>
</dbReference>
<evidence type="ECO:0000259" key="2">
    <source>
        <dbReference type="PROSITE" id="PS51186"/>
    </source>
</evidence>
<dbReference type="InterPro" id="IPR016181">
    <property type="entry name" value="Acyl_CoA_acyltransferase"/>
</dbReference>
<dbReference type="PROSITE" id="PS51186">
    <property type="entry name" value="GNAT"/>
    <property type="match status" value="1"/>
</dbReference>
<dbReference type="Proteomes" id="UP000545286">
    <property type="component" value="Unassembled WGS sequence"/>
</dbReference>
<dbReference type="GO" id="GO:0016747">
    <property type="term" value="F:acyltransferase activity, transferring groups other than amino-acyl groups"/>
    <property type="evidence" value="ECO:0007669"/>
    <property type="project" value="InterPro"/>
</dbReference>
<dbReference type="EMBL" id="JACHWJ010000001">
    <property type="protein sequence ID" value="MBB2957036.1"/>
    <property type="molecule type" value="Genomic_DNA"/>
</dbReference>
<keyword evidence="1" id="KW-0547">Nucleotide-binding</keyword>
<evidence type="ECO:0000256" key="1">
    <source>
        <dbReference type="RuleBase" id="RU003651"/>
    </source>
</evidence>
<protein>
    <submittedName>
        <fullName evidence="3">SpoVK/Ycf46/Vps4 family AAA+-type ATPase</fullName>
    </submittedName>
</protein>
<dbReference type="GO" id="GO:0005524">
    <property type="term" value="F:ATP binding"/>
    <property type="evidence" value="ECO:0007669"/>
    <property type="project" value="UniProtKB-KW"/>
</dbReference>
<dbReference type="CDD" id="cd04301">
    <property type="entry name" value="NAT_SF"/>
    <property type="match status" value="1"/>
</dbReference>
<dbReference type="SMART" id="SM00382">
    <property type="entry name" value="AAA"/>
    <property type="match status" value="1"/>
</dbReference>
<name>A0A7W4UM70_9MICO</name>
<keyword evidence="4" id="KW-1185">Reference proteome</keyword>
<dbReference type="SUPFAM" id="SSF55729">
    <property type="entry name" value="Acyl-CoA N-acyltransferases (Nat)"/>
    <property type="match status" value="1"/>
</dbReference>
<dbReference type="Pfam" id="PF00004">
    <property type="entry name" value="AAA"/>
    <property type="match status" value="1"/>
</dbReference>
<dbReference type="PANTHER" id="PTHR23077">
    <property type="entry name" value="AAA-FAMILY ATPASE"/>
    <property type="match status" value="1"/>
</dbReference>
<comment type="caution">
    <text evidence="3">The sequence shown here is derived from an EMBL/GenBank/DDBJ whole genome shotgun (WGS) entry which is preliminary data.</text>
</comment>
<accession>A0A7W4UM70</accession>
<comment type="similarity">
    <text evidence="1">Belongs to the AAA ATPase family.</text>
</comment>
<keyword evidence="1" id="KW-0067">ATP-binding</keyword>
<dbReference type="RefSeq" id="WP_068480909.1">
    <property type="nucleotide sequence ID" value="NZ_CZJS01000109.1"/>
</dbReference>
<dbReference type="InterPro" id="IPR003959">
    <property type="entry name" value="ATPase_AAA_core"/>
</dbReference>
<dbReference type="InterPro" id="IPR003960">
    <property type="entry name" value="ATPase_AAA_CS"/>
</dbReference>